<evidence type="ECO:0000256" key="5">
    <source>
        <dbReference type="SAM" id="MobiDB-lite"/>
    </source>
</evidence>
<evidence type="ECO:0000259" key="6">
    <source>
        <dbReference type="Pfam" id="PF01926"/>
    </source>
</evidence>
<gene>
    <name evidence="7" type="primary">rbgA</name>
    <name evidence="7" type="ORF">GCM10011403_20010</name>
</gene>
<dbReference type="Gene3D" id="3.40.50.300">
    <property type="entry name" value="P-loop containing nucleotide triphosphate hydrolases"/>
    <property type="match status" value="1"/>
</dbReference>
<reference evidence="7" key="1">
    <citation type="journal article" date="2014" name="Int. J. Syst. Evol. Microbiol.">
        <title>Complete genome sequence of Corynebacterium casei LMG S-19264T (=DSM 44701T), isolated from a smear-ripened cheese.</title>
        <authorList>
            <consortium name="US DOE Joint Genome Institute (JGI-PGF)"/>
            <person name="Walter F."/>
            <person name="Albersmeier A."/>
            <person name="Kalinowski J."/>
            <person name="Ruckert C."/>
        </authorList>
    </citation>
    <scope>NUCLEOTIDE SEQUENCE</scope>
    <source>
        <strain evidence="7">CGMCC 1.15425</strain>
    </source>
</reference>
<feature type="region of interest" description="Disordered" evidence="5">
    <location>
        <begin position="272"/>
        <end position="308"/>
    </location>
</feature>
<comment type="subcellular location">
    <subcellularLocation>
        <location evidence="3">Cytoplasm</location>
    </subcellularLocation>
</comment>
<dbReference type="AlphaFoldDB" id="A0A916VIN0"/>
<feature type="binding site" evidence="4">
    <location>
        <begin position="60"/>
        <end position="63"/>
    </location>
    <ligand>
        <name>GTP</name>
        <dbReference type="ChEBI" id="CHEBI:37565"/>
    </ligand>
</feature>
<evidence type="ECO:0000256" key="3">
    <source>
        <dbReference type="PIRNR" id="PIRNR006230"/>
    </source>
</evidence>
<dbReference type="Proteomes" id="UP000627715">
    <property type="component" value="Unassembled WGS sequence"/>
</dbReference>
<reference evidence="7" key="2">
    <citation type="submission" date="2020-09" db="EMBL/GenBank/DDBJ databases">
        <authorList>
            <person name="Sun Q."/>
            <person name="Zhou Y."/>
        </authorList>
    </citation>
    <scope>NUCLEOTIDE SEQUENCE</scope>
    <source>
        <strain evidence="7">CGMCC 1.15425</strain>
    </source>
</reference>
<evidence type="ECO:0000256" key="2">
    <source>
        <dbReference type="ARBA" id="ARBA00023134"/>
    </source>
</evidence>
<comment type="function">
    <text evidence="3">Required for a late step of 50S ribosomal subunit assembly. Has GTPase activity.</text>
</comment>
<dbReference type="InterPro" id="IPR006073">
    <property type="entry name" value="GTP-bd"/>
</dbReference>
<keyword evidence="3" id="KW-0963">Cytoplasm</keyword>
<dbReference type="PANTHER" id="PTHR45782">
    <property type="entry name" value="MITOCHONDRIAL RIBOSOME-ASSOCIATED GTPASE 1"/>
    <property type="match status" value="1"/>
</dbReference>
<dbReference type="RefSeq" id="WP_267890002.1">
    <property type="nucleotide sequence ID" value="NZ_BMIY01000008.1"/>
</dbReference>
<dbReference type="InterPro" id="IPR016478">
    <property type="entry name" value="GTPase_MTG1"/>
</dbReference>
<keyword evidence="2 3" id="KW-0342">GTP-binding</keyword>
<dbReference type="PIRSF" id="PIRSF006230">
    <property type="entry name" value="MG442"/>
    <property type="match status" value="1"/>
</dbReference>
<dbReference type="GO" id="GO:0006412">
    <property type="term" value="P:translation"/>
    <property type="evidence" value="ECO:0007669"/>
    <property type="project" value="TreeGrafter"/>
</dbReference>
<dbReference type="InterPro" id="IPR023179">
    <property type="entry name" value="GTP-bd_ortho_bundle_sf"/>
</dbReference>
<dbReference type="InterPro" id="IPR027417">
    <property type="entry name" value="P-loop_NTPase"/>
</dbReference>
<dbReference type="GO" id="GO:0005525">
    <property type="term" value="F:GTP binding"/>
    <property type="evidence" value="ECO:0007669"/>
    <property type="project" value="UniProtKB-KW"/>
</dbReference>
<organism evidence="7 8">
    <name type="scientific">Pseudohongiella nitratireducens</name>
    <dbReference type="NCBI Taxonomy" id="1768907"/>
    <lineage>
        <taxon>Bacteria</taxon>
        <taxon>Pseudomonadati</taxon>
        <taxon>Pseudomonadota</taxon>
        <taxon>Gammaproteobacteria</taxon>
        <taxon>Pseudomonadales</taxon>
        <taxon>Pseudohongiellaceae</taxon>
        <taxon>Pseudohongiella</taxon>
    </lineage>
</organism>
<dbReference type="Gene3D" id="1.10.1580.10">
    <property type="match status" value="1"/>
</dbReference>
<dbReference type="Pfam" id="PF01926">
    <property type="entry name" value="MMR_HSR1"/>
    <property type="match status" value="1"/>
</dbReference>
<sequence>MAISWYPGHMFKANKELAKLMQQIDVVIEVLDARLPGASSNPLMHKMRRQHHKPCLHILNKADLADPHRTREWIKYLNSQTGCAALANGKLQKGDAKALSTQQIVTQCQQLVKGLPPKRKYTAVIAGIPNVGKSTLLNLMAGRKLARTGNEPAVTKKQQRIKLNEQWYLFDTPGVLWPKLEDQDAAVRLAASGAIRNTAIVFEDVAMDTAEFLIRDFPEAMKKHYGFKELPEKAEDFMTELAMRRSCKTRHGVDWHRVSEILLHDYRQGKLGRLTLEKPPTTPDETDNSGEKTATKAAASEQQSPASQ</sequence>
<dbReference type="SUPFAM" id="SSF52540">
    <property type="entry name" value="P-loop containing nucleoside triphosphate hydrolases"/>
    <property type="match status" value="1"/>
</dbReference>
<proteinExistence type="inferred from homology"/>
<name>A0A916VIN0_9GAMM</name>
<evidence type="ECO:0000313" key="8">
    <source>
        <dbReference type="Proteomes" id="UP000627715"/>
    </source>
</evidence>
<dbReference type="InterPro" id="IPR019991">
    <property type="entry name" value="GTP-bd_ribosome_bgen"/>
</dbReference>
<feature type="binding site" evidence="4">
    <location>
        <position position="174"/>
    </location>
    <ligand>
        <name>GTP</name>
        <dbReference type="ChEBI" id="CHEBI:37565"/>
    </ligand>
</feature>
<comment type="similarity">
    <text evidence="3">Belongs to the TRAFAC class YlqF/YawG GTPase family. MTG1 subfamily.</text>
</comment>
<protein>
    <recommendedName>
        <fullName evidence="3">Ribosome biogenesis GTPase A</fullName>
    </recommendedName>
</protein>
<evidence type="ECO:0000256" key="1">
    <source>
        <dbReference type="ARBA" id="ARBA00022741"/>
    </source>
</evidence>
<keyword evidence="1 3" id="KW-0547">Nucleotide-binding</keyword>
<evidence type="ECO:0000256" key="4">
    <source>
        <dbReference type="PIRSR" id="PIRSR006230-1"/>
    </source>
</evidence>
<dbReference type="PANTHER" id="PTHR45782:SF4">
    <property type="entry name" value="MITOCHONDRIAL RIBOSOME-ASSOCIATED GTPASE 1"/>
    <property type="match status" value="1"/>
</dbReference>
<dbReference type="GO" id="GO:0003924">
    <property type="term" value="F:GTPase activity"/>
    <property type="evidence" value="ECO:0007669"/>
    <property type="project" value="TreeGrafter"/>
</dbReference>
<keyword evidence="8" id="KW-1185">Reference proteome</keyword>
<feature type="binding site" evidence="4">
    <location>
        <begin position="130"/>
        <end position="135"/>
    </location>
    <ligand>
        <name>GTP</name>
        <dbReference type="ChEBI" id="CHEBI:37565"/>
    </ligand>
</feature>
<feature type="compositionally biased region" description="Low complexity" evidence="5">
    <location>
        <begin position="297"/>
        <end position="308"/>
    </location>
</feature>
<evidence type="ECO:0000313" key="7">
    <source>
        <dbReference type="EMBL" id="GFZ76984.1"/>
    </source>
</evidence>
<dbReference type="NCBIfam" id="TIGR03596">
    <property type="entry name" value="GTPase_YlqF"/>
    <property type="match status" value="1"/>
</dbReference>
<comment type="caution">
    <text evidence="7">The sequence shown here is derived from an EMBL/GenBank/DDBJ whole genome shotgun (WGS) entry which is preliminary data.</text>
</comment>
<accession>A0A916VIN0</accession>
<dbReference type="GO" id="GO:0005737">
    <property type="term" value="C:cytoplasm"/>
    <property type="evidence" value="ECO:0007669"/>
    <property type="project" value="UniProtKB-SubCell"/>
</dbReference>
<dbReference type="CDD" id="cd01856">
    <property type="entry name" value="YlqF"/>
    <property type="match status" value="1"/>
</dbReference>
<feature type="domain" description="G" evidence="6">
    <location>
        <begin position="123"/>
        <end position="191"/>
    </location>
</feature>
<dbReference type="EMBL" id="BMIY01000008">
    <property type="protein sequence ID" value="GFZ76984.1"/>
    <property type="molecule type" value="Genomic_DNA"/>
</dbReference>